<reference evidence="1 2" key="1">
    <citation type="submission" date="2014-12" db="EMBL/GenBank/DDBJ databases">
        <title>Genome assembly of Enhygromyxa salina DSM 15201.</title>
        <authorList>
            <person name="Sharma G."/>
            <person name="Subramanian S."/>
        </authorList>
    </citation>
    <scope>NUCLEOTIDE SEQUENCE [LARGE SCALE GENOMIC DNA]</scope>
    <source>
        <strain evidence="1 2">DSM 15201</strain>
    </source>
</reference>
<dbReference type="SUPFAM" id="SSF160631">
    <property type="entry name" value="SMI1/KNR4-like"/>
    <property type="match status" value="1"/>
</dbReference>
<dbReference type="Proteomes" id="UP000031599">
    <property type="component" value="Unassembled WGS sequence"/>
</dbReference>
<sequence length="269" mass="30757">MLSANDWQQIIAFIDERDPGFRGRIRGATPERIQELQAIHAAKLPRAYVDFLELMGEDHGGFELSWAHYSTVQELLLHKVMPPGGPTSYPQSRFIRIAGLKEEHEDDASGWGDYYLDLQRGERDDPVMIDHEFFDPYVDAPEVGSVVVERFTDRVQLRAYADYEQLNNAHQYALNLHFSTPKIAAGWQQLLRLFRWMGWQACLPGSEGTWFGQHTDPVSLEAEIYNDTCVCILAGSNDRRRVLALIEEIKDEFPTQNNGGKWFIGGDKV</sequence>
<dbReference type="RefSeq" id="WP_052548321.1">
    <property type="nucleotide sequence ID" value="NZ_JMCC02000023.1"/>
</dbReference>
<organism evidence="1 2">
    <name type="scientific">Enhygromyxa salina</name>
    <dbReference type="NCBI Taxonomy" id="215803"/>
    <lineage>
        <taxon>Bacteria</taxon>
        <taxon>Pseudomonadati</taxon>
        <taxon>Myxococcota</taxon>
        <taxon>Polyangia</taxon>
        <taxon>Nannocystales</taxon>
        <taxon>Nannocystaceae</taxon>
        <taxon>Enhygromyxa</taxon>
    </lineage>
</organism>
<comment type="caution">
    <text evidence="1">The sequence shown here is derived from an EMBL/GenBank/DDBJ whole genome shotgun (WGS) entry which is preliminary data.</text>
</comment>
<dbReference type="AlphaFoldDB" id="A0A0C1ZJ56"/>
<dbReference type="InterPro" id="IPR037883">
    <property type="entry name" value="Knr4/Smi1-like_sf"/>
</dbReference>
<dbReference type="EMBL" id="JMCC02000023">
    <property type="protein sequence ID" value="KIG17544.1"/>
    <property type="molecule type" value="Genomic_DNA"/>
</dbReference>
<name>A0A0C1ZJ56_9BACT</name>
<protein>
    <recommendedName>
        <fullName evidence="3">Knr4/Smi1-like domain-containing protein</fullName>
    </recommendedName>
</protein>
<gene>
    <name evidence="1" type="ORF">DB30_03245</name>
</gene>
<proteinExistence type="predicted"/>
<evidence type="ECO:0000313" key="2">
    <source>
        <dbReference type="Proteomes" id="UP000031599"/>
    </source>
</evidence>
<evidence type="ECO:0000313" key="1">
    <source>
        <dbReference type="EMBL" id="KIG17544.1"/>
    </source>
</evidence>
<accession>A0A0C1ZJ56</accession>
<evidence type="ECO:0008006" key="3">
    <source>
        <dbReference type="Google" id="ProtNLM"/>
    </source>
</evidence>